<dbReference type="GO" id="GO:0008233">
    <property type="term" value="F:peptidase activity"/>
    <property type="evidence" value="ECO:0007669"/>
    <property type="project" value="UniProtKB-KW"/>
</dbReference>
<dbReference type="Pfam" id="PF13337">
    <property type="entry name" value="BrxL_ATPase"/>
    <property type="match status" value="1"/>
</dbReference>
<accession>A0A6V8PG00</accession>
<dbReference type="Proteomes" id="UP000585609">
    <property type="component" value="Unassembled WGS sequence"/>
</dbReference>
<dbReference type="EMBL" id="BLSC01000007">
    <property type="protein sequence ID" value="GFP36492.1"/>
    <property type="molecule type" value="Genomic_DNA"/>
</dbReference>
<sequence length="481" mass="54798">MAIMEKYQEKAREVFGEVCIDKSLVQKMGFERNIPSYVAEWLIERHTPKGELDHEAKTKIIGFINDHLPSKRQREFLRNKLLNGESIIILDDFSVSIDLGSGRRNLKIPSLDIDNAYIEKHIVDNYPLLLCGGIWGAGKLIYHLKEEDLGKFGEKKVVGKERGEIWLTDFRPMQIGKIDIDYYCESRSHFTLDEWRSLLLNSVGYNSNAFSPSQQHLLLARLLPVVQNRINLIELSPKGTGKSWIYINLSNYIRMVSGGKVTPAVLFYNNATNVPGLLVKHDVVVLDECQSISFENPGEVIGILKGFLEAGYFTRGKQKVTSEAGIVMLANIPVESSGRPQSENLFQNLPEFLRETAFIDRLHGILPGWDLPKFNSDMIAKGIGFKADFFAEVLHVLRDRTGYLEYIKNNCTIDSDSIRDKIAIWRLAAGLLKLLFPDLNVTQEELHEFCLKPAQSLRQRIRNQLALLDPEYKDLVITINY</sequence>
<dbReference type="AlphaFoldDB" id="A0A6V8PG00"/>
<gene>
    <name evidence="2" type="ORF">HKBW3S09_00075</name>
    <name evidence="3" type="ORF">HKBW3S34_02182</name>
    <name evidence="4" type="ORF">HKBW3S44_00175</name>
</gene>
<dbReference type="InterPro" id="IPR014061">
    <property type="entry name" value="BrxL-like"/>
</dbReference>
<dbReference type="Proteomes" id="UP000561271">
    <property type="component" value="Unassembled WGS sequence"/>
</dbReference>
<evidence type="ECO:0000313" key="6">
    <source>
        <dbReference type="Proteomes" id="UP000585609"/>
    </source>
</evidence>
<dbReference type="InterPro" id="IPR046838">
    <property type="entry name" value="BrxL_N"/>
</dbReference>
<evidence type="ECO:0000313" key="3">
    <source>
        <dbReference type="EMBL" id="GFP31263.1"/>
    </source>
</evidence>
<dbReference type="EMBL" id="BLRW01000004">
    <property type="protein sequence ID" value="GFP22607.1"/>
    <property type="molecule type" value="Genomic_DNA"/>
</dbReference>
<keyword evidence="7" id="KW-1185">Reference proteome</keyword>
<dbReference type="GO" id="GO:0006508">
    <property type="term" value="P:proteolysis"/>
    <property type="evidence" value="ECO:0007669"/>
    <property type="project" value="UniProtKB-KW"/>
</dbReference>
<evidence type="ECO:0000313" key="4">
    <source>
        <dbReference type="EMBL" id="GFP36492.1"/>
    </source>
</evidence>
<dbReference type="RefSeq" id="WP_176230839.1">
    <property type="nucleotide sequence ID" value="NZ_BLRZ01000225.1"/>
</dbReference>
<feature type="domain" description="BREX system Lon protease-like BrxL N-terminal" evidence="1">
    <location>
        <begin position="13"/>
        <end position="142"/>
    </location>
</feature>
<comment type="caution">
    <text evidence="3">The sequence shown here is derived from an EMBL/GenBank/DDBJ whole genome shotgun (WGS) entry which is preliminary data.</text>
</comment>
<dbReference type="EMBL" id="BLRZ01000225">
    <property type="protein sequence ID" value="GFP31263.1"/>
    <property type="molecule type" value="Genomic_DNA"/>
</dbReference>
<evidence type="ECO:0000313" key="2">
    <source>
        <dbReference type="EMBL" id="GFP22607.1"/>
    </source>
</evidence>
<dbReference type="NCBIfam" id="TIGR02688">
    <property type="entry name" value="BREX system Lon protease-like protein BrxL"/>
    <property type="match status" value="1"/>
</dbReference>
<organism evidence="3 7">
    <name type="scientific">Candidatus Hakubella thermalkaliphila</name>
    <dbReference type="NCBI Taxonomy" id="2754717"/>
    <lineage>
        <taxon>Bacteria</taxon>
        <taxon>Bacillati</taxon>
        <taxon>Actinomycetota</taxon>
        <taxon>Actinomycetota incertae sedis</taxon>
        <taxon>Candidatus Hakubellales</taxon>
        <taxon>Candidatus Hakubellaceae</taxon>
        <taxon>Candidatus Hakubella</taxon>
    </lineage>
</organism>
<evidence type="ECO:0000313" key="7">
    <source>
        <dbReference type="Proteomes" id="UP000588083"/>
    </source>
</evidence>
<name>A0A6V8PG00_9ACTN</name>
<reference evidence="5 6" key="1">
    <citation type="journal article" date="2020" name="Front. Microbiol.">
        <title>Single-cell genomics of novel Actinobacteria with the Wood-Ljungdahl pathway discovered in a serpentinizing system.</title>
        <authorList>
            <person name="Merino N."/>
            <person name="Kawai M."/>
            <person name="Boyd E.S."/>
            <person name="Colman D.R."/>
            <person name="McGlynn S.E."/>
            <person name="Nealson K.H."/>
            <person name="Kurokawa K."/>
            <person name="Hongoh Y."/>
        </authorList>
    </citation>
    <scope>NUCLEOTIDE SEQUENCE [LARGE SCALE GENOMIC DNA]</scope>
    <source>
        <strain evidence="2 6">S09_30</strain>
        <strain evidence="3 7">S34</strain>
        <strain evidence="4 5">S44</strain>
    </source>
</reference>
<proteinExistence type="predicted"/>
<dbReference type="Pfam" id="PF20442">
    <property type="entry name" value="BrxL_N"/>
    <property type="match status" value="1"/>
</dbReference>
<evidence type="ECO:0000313" key="5">
    <source>
        <dbReference type="Proteomes" id="UP000561271"/>
    </source>
</evidence>
<protein>
    <submittedName>
        <fullName evidence="3">ATP-dependent Lon protease</fullName>
    </submittedName>
</protein>
<evidence type="ECO:0000259" key="1">
    <source>
        <dbReference type="Pfam" id="PF20442"/>
    </source>
</evidence>
<keyword evidence="3" id="KW-0645">Protease</keyword>
<keyword evidence="3" id="KW-0378">Hydrolase</keyword>
<dbReference type="Proteomes" id="UP000588083">
    <property type="component" value="Unassembled WGS sequence"/>
</dbReference>